<gene>
    <name evidence="6" type="ORF">SSE37_22230</name>
</gene>
<dbReference type="Pfam" id="PF03466">
    <property type="entry name" value="LysR_substrate"/>
    <property type="match status" value="1"/>
</dbReference>
<keyword evidence="7" id="KW-1185">Reference proteome</keyword>
<keyword evidence="4" id="KW-0804">Transcription</keyword>
<dbReference type="GO" id="GO:0003700">
    <property type="term" value="F:DNA-binding transcription factor activity"/>
    <property type="evidence" value="ECO:0007669"/>
    <property type="project" value="InterPro"/>
</dbReference>
<sequence>MPHPKRFLPPMTALRALESFERTGNVTQTGLELGVSQSAVSRQLKVLEDYLDTPLFTRDRKAIALTPAARDYCTQIRAALEQIGTASLRLKANPRGGQLNIAMLPAFGVRWLAPRLPDFVARHPEVTVNLSTRLKPFDFASEPFHGAIHFGGRDWSDVAYQELMREYVVPVASPKVAGTLRGNTLTDLFSLPLLHLETRPDAWEKWAQALGEEVECPVGMLFDQFASMVQAAIHGMGAALLPTYLVENELQDGRLVALWSESKTSVGTYYFVWPKDEPNYQPRALFVDWLRKATDGKAKDGTGRRHLDPAS</sequence>
<dbReference type="GO" id="GO:0006351">
    <property type="term" value="P:DNA-templated transcription"/>
    <property type="evidence" value="ECO:0007669"/>
    <property type="project" value="TreeGrafter"/>
</dbReference>
<dbReference type="PANTHER" id="PTHR30537:SF26">
    <property type="entry name" value="GLYCINE CLEAVAGE SYSTEM TRANSCRIPTIONAL ACTIVATOR"/>
    <property type="match status" value="1"/>
</dbReference>
<dbReference type="OrthoDB" id="5526340at2"/>
<dbReference type="RefSeq" id="WP_005860681.1">
    <property type="nucleotide sequence ID" value="NZ_AAYA01000009.1"/>
</dbReference>
<feature type="domain" description="HTH lysR-type" evidence="5">
    <location>
        <begin position="9"/>
        <end position="66"/>
    </location>
</feature>
<dbReference type="SUPFAM" id="SSF46785">
    <property type="entry name" value="Winged helix' DNA-binding domain"/>
    <property type="match status" value="1"/>
</dbReference>
<accession>A3K624</accession>
<dbReference type="GO" id="GO:0043565">
    <property type="term" value="F:sequence-specific DNA binding"/>
    <property type="evidence" value="ECO:0007669"/>
    <property type="project" value="TreeGrafter"/>
</dbReference>
<dbReference type="Gene3D" id="1.10.10.10">
    <property type="entry name" value="Winged helix-like DNA-binding domain superfamily/Winged helix DNA-binding domain"/>
    <property type="match status" value="1"/>
</dbReference>
<evidence type="ECO:0000256" key="3">
    <source>
        <dbReference type="ARBA" id="ARBA00023125"/>
    </source>
</evidence>
<organism evidence="6 7">
    <name type="scientific">Sagittula stellata (strain ATCC 700073 / DSM 11524 / E-37)</name>
    <dbReference type="NCBI Taxonomy" id="388399"/>
    <lineage>
        <taxon>Bacteria</taxon>
        <taxon>Pseudomonadati</taxon>
        <taxon>Pseudomonadota</taxon>
        <taxon>Alphaproteobacteria</taxon>
        <taxon>Rhodobacterales</taxon>
        <taxon>Roseobacteraceae</taxon>
        <taxon>Sagittula</taxon>
    </lineage>
</organism>
<evidence type="ECO:0000313" key="6">
    <source>
        <dbReference type="EMBL" id="EBA07563.1"/>
    </source>
</evidence>
<reference evidence="6 7" key="1">
    <citation type="submission" date="2006-06" db="EMBL/GenBank/DDBJ databases">
        <authorList>
            <person name="Moran M.A."/>
            <person name="Ferriera S."/>
            <person name="Johnson J."/>
            <person name="Kravitz S."/>
            <person name="Beeson K."/>
            <person name="Sutton G."/>
            <person name="Rogers Y.-H."/>
            <person name="Friedman R."/>
            <person name="Frazier M."/>
            <person name="Venter J.C."/>
        </authorList>
    </citation>
    <scope>NUCLEOTIDE SEQUENCE [LARGE SCALE GENOMIC DNA]</scope>
    <source>
        <strain evidence="6 7">E-37</strain>
    </source>
</reference>
<proteinExistence type="inferred from homology"/>
<dbReference type="AlphaFoldDB" id="A3K624"/>
<dbReference type="eggNOG" id="COG0583">
    <property type="taxonomic scope" value="Bacteria"/>
</dbReference>
<evidence type="ECO:0000259" key="5">
    <source>
        <dbReference type="PROSITE" id="PS50931"/>
    </source>
</evidence>
<dbReference type="EMBL" id="AAYA01000009">
    <property type="protein sequence ID" value="EBA07563.1"/>
    <property type="molecule type" value="Genomic_DNA"/>
</dbReference>
<dbReference type="InterPro" id="IPR000847">
    <property type="entry name" value="LysR_HTH_N"/>
</dbReference>
<dbReference type="PANTHER" id="PTHR30537">
    <property type="entry name" value="HTH-TYPE TRANSCRIPTIONAL REGULATOR"/>
    <property type="match status" value="1"/>
</dbReference>
<comment type="caution">
    <text evidence="6">The sequence shown here is derived from an EMBL/GenBank/DDBJ whole genome shotgun (WGS) entry which is preliminary data.</text>
</comment>
<comment type="similarity">
    <text evidence="1">Belongs to the LysR transcriptional regulatory family.</text>
</comment>
<dbReference type="PRINTS" id="PR00039">
    <property type="entry name" value="HTHLYSR"/>
</dbReference>
<protein>
    <submittedName>
        <fullName evidence="6">Transcriptional regulator, LysR family protein</fullName>
    </submittedName>
</protein>
<keyword evidence="3" id="KW-0238">DNA-binding</keyword>
<evidence type="ECO:0000256" key="4">
    <source>
        <dbReference type="ARBA" id="ARBA00023163"/>
    </source>
</evidence>
<evidence type="ECO:0000313" key="7">
    <source>
        <dbReference type="Proteomes" id="UP000005713"/>
    </source>
</evidence>
<dbReference type="Gene3D" id="3.40.190.10">
    <property type="entry name" value="Periplasmic binding protein-like II"/>
    <property type="match status" value="2"/>
</dbReference>
<dbReference type="Proteomes" id="UP000005713">
    <property type="component" value="Unassembled WGS sequence"/>
</dbReference>
<name>A3K624_SAGS3</name>
<evidence type="ECO:0000256" key="1">
    <source>
        <dbReference type="ARBA" id="ARBA00009437"/>
    </source>
</evidence>
<keyword evidence="2" id="KW-0805">Transcription regulation</keyword>
<evidence type="ECO:0000256" key="2">
    <source>
        <dbReference type="ARBA" id="ARBA00023015"/>
    </source>
</evidence>
<dbReference type="InterPro" id="IPR036388">
    <property type="entry name" value="WH-like_DNA-bd_sf"/>
</dbReference>
<dbReference type="InterPro" id="IPR005119">
    <property type="entry name" value="LysR_subst-bd"/>
</dbReference>
<dbReference type="PROSITE" id="PS50931">
    <property type="entry name" value="HTH_LYSR"/>
    <property type="match status" value="1"/>
</dbReference>
<dbReference type="FunFam" id="3.40.190.10:FF:000017">
    <property type="entry name" value="Glycine cleavage system transcriptional activator"/>
    <property type="match status" value="1"/>
</dbReference>
<dbReference type="InterPro" id="IPR058163">
    <property type="entry name" value="LysR-type_TF_proteobact-type"/>
</dbReference>
<dbReference type="SUPFAM" id="SSF53850">
    <property type="entry name" value="Periplasmic binding protein-like II"/>
    <property type="match status" value="1"/>
</dbReference>
<dbReference type="Pfam" id="PF00126">
    <property type="entry name" value="HTH_1"/>
    <property type="match status" value="1"/>
</dbReference>
<dbReference type="InterPro" id="IPR036390">
    <property type="entry name" value="WH_DNA-bd_sf"/>
</dbReference>